<evidence type="ECO:0000313" key="4">
    <source>
        <dbReference type="Proteomes" id="UP000077202"/>
    </source>
</evidence>
<feature type="region of interest" description="Disordered" evidence="1">
    <location>
        <begin position="52"/>
        <end position="148"/>
    </location>
</feature>
<reference evidence="3 4" key="1">
    <citation type="submission" date="2016-03" db="EMBL/GenBank/DDBJ databases">
        <title>Mechanisms controlling the formation of the plant cell surface in tip-growing cells are functionally conserved among land plants.</title>
        <authorList>
            <person name="Honkanen S."/>
            <person name="Jones V.A."/>
            <person name="Morieri G."/>
            <person name="Champion C."/>
            <person name="Hetherington A.J."/>
            <person name="Kelly S."/>
            <person name="Saint-Marcoux D."/>
            <person name="Proust H."/>
            <person name="Prescott H."/>
            <person name="Dolan L."/>
        </authorList>
    </citation>
    <scope>NUCLEOTIDE SEQUENCE [LARGE SCALE GENOMIC DNA]</scope>
    <source>
        <strain evidence="4">cv. Tak-1 and cv. Tak-2</strain>
        <tissue evidence="3">Whole gametophyte</tissue>
    </source>
</reference>
<reference evidence="5" key="3">
    <citation type="journal article" date="2020" name="Curr. Biol.">
        <title>Chromatin organization in early land plants reveals an ancestral association between H3K27me3, transposons, and constitutive heterochromatin.</title>
        <authorList>
            <person name="Montgomery S.A."/>
            <person name="Tanizawa Y."/>
            <person name="Galik B."/>
            <person name="Wang N."/>
            <person name="Ito T."/>
            <person name="Mochizuki T."/>
            <person name="Akimcheva S."/>
            <person name="Bowman J.L."/>
            <person name="Cognat V."/>
            <person name="Marechal-Drouard L."/>
            <person name="Ekker H."/>
            <person name="Hong S.F."/>
            <person name="Kohchi T."/>
            <person name="Lin S.S."/>
            <person name="Liu L.D."/>
            <person name="Nakamura Y."/>
            <person name="Valeeva L.R."/>
            <person name="Shakirov E.V."/>
            <person name="Shippen D.E."/>
            <person name="Wei W.L."/>
            <person name="Yagura M."/>
            <person name="Yamaoka S."/>
            <person name="Yamato K.T."/>
            <person name="Liu C."/>
            <person name="Berger F."/>
        </authorList>
    </citation>
    <scope>NUCLEOTIDE SEQUENCE [LARGE SCALE GENOMIC DNA]</scope>
    <source>
        <strain evidence="5">Tak-1</strain>
    </source>
</reference>
<evidence type="ECO:0000313" key="5">
    <source>
        <dbReference type="Proteomes" id="UP001162541"/>
    </source>
</evidence>
<feature type="region of interest" description="Disordered" evidence="1">
    <location>
        <begin position="1"/>
        <end position="20"/>
    </location>
</feature>
<name>A0A176VL33_MARPO</name>
<keyword evidence="4" id="KW-1185">Reference proteome</keyword>
<evidence type="ECO:0000256" key="1">
    <source>
        <dbReference type="SAM" id="MobiDB-lite"/>
    </source>
</evidence>
<evidence type="ECO:0000313" key="2">
    <source>
        <dbReference type="EMBL" id="BBN09584.1"/>
    </source>
</evidence>
<reference evidence="2" key="2">
    <citation type="journal article" date="2019" name="Curr. Biol.">
        <title>Chromatin organization in early land plants reveals an ancestral association between H3K27me3, transposons, and constitutive heterochromatin.</title>
        <authorList>
            <person name="Montgomery S.A."/>
            <person name="Tanizawa Y."/>
            <person name="Galik B."/>
            <person name="Wang N."/>
            <person name="Ito T."/>
            <person name="Mochizuki T."/>
            <person name="Akimcheva S."/>
            <person name="Bowman J."/>
            <person name="Cognat V."/>
            <person name="Drouard L."/>
            <person name="Ekker H."/>
            <person name="Houng S."/>
            <person name="Kohchi T."/>
            <person name="Lin S."/>
            <person name="Liu L.D."/>
            <person name="Nakamura Y."/>
            <person name="Valeeva L.R."/>
            <person name="Shakirov E.V."/>
            <person name="Shippen D.E."/>
            <person name="Wei W."/>
            <person name="Yagura M."/>
            <person name="Yamaoka S."/>
            <person name="Yamato K.T."/>
            <person name="Liu C."/>
            <person name="Berger F."/>
        </authorList>
    </citation>
    <scope>NUCLEOTIDE SEQUENCE [LARGE SCALE GENOMIC DNA]</scope>
    <source>
        <strain evidence="2">Tak-1</strain>
    </source>
</reference>
<gene>
    <name evidence="3" type="ORF">AXG93_939s1180</name>
    <name evidence="2" type="ORF">Mp_4g20880</name>
</gene>
<accession>A0A176VL33</accession>
<dbReference type="Proteomes" id="UP001162541">
    <property type="component" value="Chromosome 4"/>
</dbReference>
<dbReference type="EMBL" id="LVLJ01003379">
    <property type="protein sequence ID" value="OAE21610.1"/>
    <property type="molecule type" value="Genomic_DNA"/>
</dbReference>
<feature type="compositionally biased region" description="Basic and acidic residues" evidence="1">
    <location>
        <begin position="52"/>
        <end position="61"/>
    </location>
</feature>
<dbReference type="AlphaFoldDB" id="A0A176VL33"/>
<proteinExistence type="predicted"/>
<sequence>MMGPKAKEIASGGRFGLSGIGPDVMRVFNRALELVSSNSVDSENELLDLVKRAKRETEKEPFNLPKKSRPGRGPETSELQALGTHRVAAGPSADHATGQQAAAGADGSSTATATGNANMTQAQTRLMNVIRGGPGRGRIEKPKRKVTR</sequence>
<dbReference type="Proteomes" id="UP000077202">
    <property type="component" value="Unassembled WGS sequence"/>
</dbReference>
<dbReference type="EMBL" id="AP019869">
    <property type="protein sequence ID" value="BBN09584.1"/>
    <property type="molecule type" value="Genomic_DNA"/>
</dbReference>
<protein>
    <submittedName>
        <fullName evidence="3">Uncharacterized protein</fullName>
    </submittedName>
</protein>
<feature type="compositionally biased region" description="Low complexity" evidence="1">
    <location>
        <begin position="93"/>
        <end position="124"/>
    </location>
</feature>
<organism evidence="3 4">
    <name type="scientific">Marchantia polymorpha subsp. ruderalis</name>
    <dbReference type="NCBI Taxonomy" id="1480154"/>
    <lineage>
        <taxon>Eukaryota</taxon>
        <taxon>Viridiplantae</taxon>
        <taxon>Streptophyta</taxon>
        <taxon>Embryophyta</taxon>
        <taxon>Marchantiophyta</taxon>
        <taxon>Marchantiopsida</taxon>
        <taxon>Marchantiidae</taxon>
        <taxon>Marchantiales</taxon>
        <taxon>Marchantiaceae</taxon>
        <taxon>Marchantia</taxon>
    </lineage>
</organism>
<evidence type="ECO:0000313" key="3">
    <source>
        <dbReference type="EMBL" id="OAE21610.1"/>
    </source>
</evidence>